<evidence type="ECO:0000256" key="5">
    <source>
        <dbReference type="ARBA" id="ARBA00022833"/>
    </source>
</evidence>
<evidence type="ECO:0000313" key="7">
    <source>
        <dbReference type="EMBL" id="MCM4076710.1"/>
    </source>
</evidence>
<gene>
    <name evidence="7" type="ORF">LXN57_03910</name>
</gene>
<keyword evidence="8" id="KW-1185">Reference proteome</keyword>
<dbReference type="Gene3D" id="3.60.15.10">
    <property type="entry name" value="Ribonuclease Z/Hydroxyacylglutathione hydrolase-like"/>
    <property type="match status" value="1"/>
</dbReference>
<reference evidence="7 8" key="1">
    <citation type="submission" date="2022-06" db="EMBL/GenBank/DDBJ databases">
        <title>Actinoplanes abujensis sp. nov., isolated from Nigerian arid soil.</title>
        <authorList>
            <person name="Ding P."/>
        </authorList>
    </citation>
    <scope>NUCLEOTIDE SEQUENCE [LARGE SCALE GENOMIC DNA]</scope>
    <source>
        <strain evidence="8">TRM88002</strain>
    </source>
</reference>
<keyword evidence="4" id="KW-0378">Hydrolase</keyword>
<comment type="cofactor">
    <cofactor evidence="1">
        <name>Zn(2+)</name>
        <dbReference type="ChEBI" id="CHEBI:29105"/>
    </cofactor>
</comment>
<comment type="similarity">
    <text evidence="2">Belongs to the metallo-beta-lactamase superfamily.</text>
</comment>
<dbReference type="PANTHER" id="PTHR42978">
    <property type="entry name" value="QUORUM-QUENCHING LACTONASE YTNP-RELATED-RELATED"/>
    <property type="match status" value="1"/>
</dbReference>
<evidence type="ECO:0000256" key="1">
    <source>
        <dbReference type="ARBA" id="ARBA00001947"/>
    </source>
</evidence>
<evidence type="ECO:0000256" key="2">
    <source>
        <dbReference type="ARBA" id="ARBA00007749"/>
    </source>
</evidence>
<dbReference type="InterPro" id="IPR051013">
    <property type="entry name" value="MBL_superfamily_lactonases"/>
</dbReference>
<dbReference type="EMBL" id="JAMQOL010000005">
    <property type="protein sequence ID" value="MCM4076710.1"/>
    <property type="molecule type" value="Genomic_DNA"/>
</dbReference>
<dbReference type="InterPro" id="IPR001279">
    <property type="entry name" value="Metallo-B-lactamas"/>
</dbReference>
<dbReference type="RefSeq" id="WP_251796604.1">
    <property type="nucleotide sequence ID" value="NZ_JAMQOL010000005.1"/>
</dbReference>
<evidence type="ECO:0000256" key="4">
    <source>
        <dbReference type="ARBA" id="ARBA00022801"/>
    </source>
</evidence>
<accession>A0ABT0XSR4</accession>
<evidence type="ECO:0000259" key="6">
    <source>
        <dbReference type="SMART" id="SM00849"/>
    </source>
</evidence>
<dbReference type="Pfam" id="PF00753">
    <property type="entry name" value="Lactamase_B"/>
    <property type="match status" value="1"/>
</dbReference>
<keyword evidence="3" id="KW-0479">Metal-binding</keyword>
<dbReference type="Proteomes" id="UP001523216">
    <property type="component" value="Unassembled WGS sequence"/>
</dbReference>
<keyword evidence="5" id="KW-0862">Zinc</keyword>
<dbReference type="InterPro" id="IPR036866">
    <property type="entry name" value="RibonucZ/Hydroxyglut_hydro"/>
</dbReference>
<name>A0ABT0XSR4_9ACTN</name>
<dbReference type="PANTHER" id="PTHR42978:SF2">
    <property type="entry name" value="102 KBASES UNSTABLE REGION: FROM 1 TO 119443"/>
    <property type="match status" value="1"/>
</dbReference>
<sequence length="225" mass="23896">MSDISVRRVNYGYFIRPAEETGTGTPRVEPTLGYVVTHPSAGVILVDTGMGGNAEVDAWYQPTRIPLAAALKSAGTDMTEVKAVMNCHLHFDHCGGNPELAGVPIFAQQSELALARATESHTLPELVDHPGAQIEELTGEAEIAPGVFIMPTPGHTAGHQSLVVRRTDGTLIVAGQSHDNATLFTSDVLGHHAGVGEQPTWLDALLALDPKQVLFAHDNAVWTPS</sequence>
<dbReference type="SMART" id="SM00849">
    <property type="entry name" value="Lactamase_B"/>
    <property type="match status" value="1"/>
</dbReference>
<comment type="caution">
    <text evidence="7">The sequence shown here is derived from an EMBL/GenBank/DDBJ whole genome shotgun (WGS) entry which is preliminary data.</text>
</comment>
<feature type="domain" description="Metallo-beta-lactamase" evidence="6">
    <location>
        <begin position="30"/>
        <end position="217"/>
    </location>
</feature>
<evidence type="ECO:0000313" key="8">
    <source>
        <dbReference type="Proteomes" id="UP001523216"/>
    </source>
</evidence>
<protein>
    <submittedName>
        <fullName evidence="7">MBL fold metallo-hydrolase</fullName>
    </submittedName>
</protein>
<proteinExistence type="inferred from homology"/>
<evidence type="ECO:0000256" key="3">
    <source>
        <dbReference type="ARBA" id="ARBA00022723"/>
    </source>
</evidence>
<dbReference type="SUPFAM" id="SSF56281">
    <property type="entry name" value="Metallo-hydrolase/oxidoreductase"/>
    <property type="match status" value="1"/>
</dbReference>
<organism evidence="7 8">
    <name type="scientific">Paractinoplanes hotanensis</name>
    <dbReference type="NCBI Taxonomy" id="2906497"/>
    <lineage>
        <taxon>Bacteria</taxon>
        <taxon>Bacillati</taxon>
        <taxon>Actinomycetota</taxon>
        <taxon>Actinomycetes</taxon>
        <taxon>Micromonosporales</taxon>
        <taxon>Micromonosporaceae</taxon>
        <taxon>Paractinoplanes</taxon>
    </lineage>
</organism>